<evidence type="ECO:0000313" key="3">
    <source>
        <dbReference type="Proteomes" id="UP000824055"/>
    </source>
</evidence>
<accession>A0A9D2JVR6</accession>
<protein>
    <submittedName>
        <fullName evidence="2">Uncharacterized protein</fullName>
    </submittedName>
</protein>
<dbReference type="Proteomes" id="UP000824055">
    <property type="component" value="Unassembled WGS sequence"/>
</dbReference>
<sequence>MAKTSGGVRGSSGRSTKGRTGPGFTQPIENEAFSRSAAQSSPQLEVRYVAVDKITGNEVSNPLADANAVRKWIGLQERDDRRDGVYERDSYYIRAVNEIRRRR</sequence>
<feature type="compositionally biased region" description="Low complexity" evidence="1">
    <location>
        <begin position="1"/>
        <end position="23"/>
    </location>
</feature>
<gene>
    <name evidence="2" type="ORF">H9966_00565</name>
</gene>
<reference evidence="2" key="1">
    <citation type="journal article" date="2021" name="PeerJ">
        <title>Extensive microbial diversity within the chicken gut microbiome revealed by metagenomics and culture.</title>
        <authorList>
            <person name="Gilroy R."/>
            <person name="Ravi A."/>
            <person name="Getino M."/>
            <person name="Pursley I."/>
            <person name="Horton D.L."/>
            <person name="Alikhan N.F."/>
            <person name="Baker D."/>
            <person name="Gharbi K."/>
            <person name="Hall N."/>
            <person name="Watson M."/>
            <person name="Adriaenssens E.M."/>
            <person name="Foster-Nyarko E."/>
            <person name="Jarju S."/>
            <person name="Secka A."/>
            <person name="Antonio M."/>
            <person name="Oren A."/>
            <person name="Chaudhuri R.R."/>
            <person name="La Ragione R."/>
            <person name="Hildebrand F."/>
            <person name="Pallen M.J."/>
        </authorList>
    </citation>
    <scope>NUCLEOTIDE SEQUENCE</scope>
    <source>
        <strain evidence="2">ChiHecec3B27-8219</strain>
    </source>
</reference>
<feature type="region of interest" description="Disordered" evidence="1">
    <location>
        <begin position="1"/>
        <end position="40"/>
    </location>
</feature>
<evidence type="ECO:0000313" key="2">
    <source>
        <dbReference type="EMBL" id="HIZ68377.1"/>
    </source>
</evidence>
<reference evidence="2" key="2">
    <citation type="submission" date="2021-04" db="EMBL/GenBank/DDBJ databases">
        <authorList>
            <person name="Gilroy R."/>
        </authorList>
    </citation>
    <scope>NUCLEOTIDE SEQUENCE</scope>
    <source>
        <strain evidence="2">ChiHecec3B27-8219</strain>
    </source>
</reference>
<dbReference type="AlphaFoldDB" id="A0A9D2JVR6"/>
<organism evidence="2 3">
    <name type="scientific">Candidatus Prevotella avicola</name>
    <dbReference type="NCBI Taxonomy" id="2838738"/>
    <lineage>
        <taxon>Bacteria</taxon>
        <taxon>Pseudomonadati</taxon>
        <taxon>Bacteroidota</taxon>
        <taxon>Bacteroidia</taxon>
        <taxon>Bacteroidales</taxon>
        <taxon>Prevotellaceae</taxon>
        <taxon>Prevotella</taxon>
    </lineage>
</organism>
<comment type="caution">
    <text evidence="2">The sequence shown here is derived from an EMBL/GenBank/DDBJ whole genome shotgun (WGS) entry which is preliminary data.</text>
</comment>
<evidence type="ECO:0000256" key="1">
    <source>
        <dbReference type="SAM" id="MobiDB-lite"/>
    </source>
</evidence>
<proteinExistence type="predicted"/>
<dbReference type="EMBL" id="DXBE01000008">
    <property type="protein sequence ID" value="HIZ68377.1"/>
    <property type="molecule type" value="Genomic_DNA"/>
</dbReference>
<name>A0A9D2JVR6_9BACT</name>